<evidence type="ECO:0000313" key="3">
    <source>
        <dbReference type="Proteomes" id="UP001216510"/>
    </source>
</evidence>
<sequence>MAPRFRLALAATMANTMLFSPSCFSQQNDPPKVDLPEVGYRAEVRSAVSAPGAQLSATNESSSVSLKLSSTPKTTLARDVNKPGFATWSIWSVTAEAPLEKGEKRHDLLHQDGWGNSTSVGFNYVRFLTPQPPKNQVESEKYCRLGQAARFDVEKKKLAANATEVHLNQLRKQIEADGCPVDNIRKYAPHLLDAVRAAGGYPRAGGFLLGVSGALEFQNIKFYTPDTLTEKKENHRPWSLAVTGGWNPERIEKLFLLFRAEHKRSYEADDEVTRCPVGGTDPTVICVTGSFAPPKLTKNNVISFESRYLFKKIAIAAIVSRNLGKDVTTVDLPVYLIGNDKVPLNGGVRLGWDSKDKDLKAGVFVGVPFAFF</sequence>
<evidence type="ECO:0000256" key="1">
    <source>
        <dbReference type="SAM" id="SignalP"/>
    </source>
</evidence>
<keyword evidence="3" id="KW-1185">Reference proteome</keyword>
<gene>
    <name evidence="2" type="ORF">PX653_04360</name>
</gene>
<keyword evidence="1" id="KW-0732">Signal</keyword>
<dbReference type="EMBL" id="CP119083">
    <property type="protein sequence ID" value="WEF34014.1"/>
    <property type="molecule type" value="Genomic_DNA"/>
</dbReference>
<evidence type="ECO:0000313" key="2">
    <source>
        <dbReference type="EMBL" id="WEF34014.1"/>
    </source>
</evidence>
<accession>A0ABY8BIB9</accession>
<proteinExistence type="predicted"/>
<organism evidence="2 3">
    <name type="scientific">Pseudoduganella chitinolytica</name>
    <dbReference type="NCBI Taxonomy" id="34070"/>
    <lineage>
        <taxon>Bacteria</taxon>
        <taxon>Pseudomonadati</taxon>
        <taxon>Pseudomonadota</taxon>
        <taxon>Betaproteobacteria</taxon>
        <taxon>Burkholderiales</taxon>
        <taxon>Oxalobacteraceae</taxon>
        <taxon>Telluria group</taxon>
        <taxon>Pseudoduganella</taxon>
    </lineage>
</organism>
<dbReference type="Proteomes" id="UP001216510">
    <property type="component" value="Chromosome"/>
</dbReference>
<protein>
    <submittedName>
        <fullName evidence="2">Uncharacterized protein</fullName>
    </submittedName>
</protein>
<feature type="chain" id="PRO_5045190304" evidence="1">
    <location>
        <begin position="26"/>
        <end position="372"/>
    </location>
</feature>
<reference evidence="2 3" key="1">
    <citation type="submission" date="2023-02" db="EMBL/GenBank/DDBJ databases">
        <title>Gemone sequence of Telluria chitinolytica ACM 3522T.</title>
        <authorList>
            <person name="Frediansyah A."/>
            <person name="Miess H."/>
            <person name="Gross H."/>
        </authorList>
    </citation>
    <scope>NUCLEOTIDE SEQUENCE [LARGE SCALE GENOMIC DNA]</scope>
    <source>
        <strain evidence="2 3">ACM 3522</strain>
    </source>
</reference>
<dbReference type="RefSeq" id="WP_277416697.1">
    <property type="nucleotide sequence ID" value="NZ_CP119083.1"/>
</dbReference>
<name>A0ABY8BIB9_9BURK</name>
<feature type="signal peptide" evidence="1">
    <location>
        <begin position="1"/>
        <end position="25"/>
    </location>
</feature>